<gene>
    <name evidence="1" type="ORF">LCGC14_2327420</name>
</gene>
<protein>
    <submittedName>
        <fullName evidence="1">Uncharacterized protein</fullName>
    </submittedName>
</protein>
<name>A0A0F9CFZ8_9ZZZZ</name>
<evidence type="ECO:0000313" key="1">
    <source>
        <dbReference type="EMBL" id="KKL48243.1"/>
    </source>
</evidence>
<accession>A0A0F9CFZ8</accession>
<reference evidence="1" key="1">
    <citation type="journal article" date="2015" name="Nature">
        <title>Complex archaea that bridge the gap between prokaryotes and eukaryotes.</title>
        <authorList>
            <person name="Spang A."/>
            <person name="Saw J.H."/>
            <person name="Jorgensen S.L."/>
            <person name="Zaremba-Niedzwiedzka K."/>
            <person name="Martijn J."/>
            <person name="Lind A.E."/>
            <person name="van Eijk R."/>
            <person name="Schleper C."/>
            <person name="Guy L."/>
            <person name="Ettema T.J."/>
        </authorList>
    </citation>
    <scope>NUCLEOTIDE SEQUENCE</scope>
</reference>
<dbReference type="AlphaFoldDB" id="A0A0F9CFZ8"/>
<feature type="non-terminal residue" evidence="1">
    <location>
        <position position="1"/>
    </location>
</feature>
<comment type="caution">
    <text evidence="1">The sequence shown here is derived from an EMBL/GenBank/DDBJ whole genome shotgun (WGS) entry which is preliminary data.</text>
</comment>
<sequence length="28" mass="3175">AMDIADKDKEIIFLQDQITALKNKAELV</sequence>
<dbReference type="EMBL" id="LAZR01033382">
    <property type="protein sequence ID" value="KKL48243.1"/>
    <property type="molecule type" value="Genomic_DNA"/>
</dbReference>
<proteinExistence type="predicted"/>
<organism evidence="1">
    <name type="scientific">marine sediment metagenome</name>
    <dbReference type="NCBI Taxonomy" id="412755"/>
    <lineage>
        <taxon>unclassified sequences</taxon>
        <taxon>metagenomes</taxon>
        <taxon>ecological metagenomes</taxon>
    </lineage>
</organism>